<dbReference type="SUPFAM" id="SSF52799">
    <property type="entry name" value="(Phosphotyrosine protein) phosphatases II"/>
    <property type="match status" value="1"/>
</dbReference>
<dbReference type="InterPro" id="IPR026893">
    <property type="entry name" value="Tyr/Ser_Pase_IphP-type"/>
</dbReference>
<evidence type="ECO:0000313" key="1">
    <source>
        <dbReference type="EMBL" id="EDN01728.1"/>
    </source>
</evidence>
<protein>
    <recommendedName>
        <fullName evidence="3">Tyrosine specific protein phosphatases domain-containing protein</fullName>
    </recommendedName>
</protein>
<accession>A6NQC3</accession>
<organism evidence="1 2">
    <name type="scientific">Pseudoflavonifractor capillosus ATCC 29799</name>
    <dbReference type="NCBI Taxonomy" id="411467"/>
    <lineage>
        <taxon>Bacteria</taxon>
        <taxon>Bacillati</taxon>
        <taxon>Bacillota</taxon>
        <taxon>Clostridia</taxon>
        <taxon>Eubacteriales</taxon>
        <taxon>Oscillospiraceae</taxon>
        <taxon>Pseudoflavonifractor</taxon>
    </lineage>
</organism>
<comment type="caution">
    <text evidence="1">The sequence shown here is derived from an EMBL/GenBank/DDBJ whole genome shotgun (WGS) entry which is preliminary data.</text>
</comment>
<evidence type="ECO:0000313" key="2">
    <source>
        <dbReference type="Proteomes" id="UP000003639"/>
    </source>
</evidence>
<evidence type="ECO:0008006" key="3">
    <source>
        <dbReference type="Google" id="ProtNLM"/>
    </source>
</evidence>
<keyword evidence="2" id="KW-1185">Reference proteome</keyword>
<dbReference type="GO" id="GO:0004721">
    <property type="term" value="F:phosphoprotein phosphatase activity"/>
    <property type="evidence" value="ECO:0007669"/>
    <property type="project" value="InterPro"/>
</dbReference>
<gene>
    <name evidence="1" type="ORF">BACCAP_00393</name>
</gene>
<dbReference type="Proteomes" id="UP000003639">
    <property type="component" value="Unassembled WGS sequence"/>
</dbReference>
<dbReference type="STRING" id="411467.BACCAP_00393"/>
<dbReference type="Gene3D" id="3.90.190.10">
    <property type="entry name" value="Protein tyrosine phosphatase superfamily"/>
    <property type="match status" value="1"/>
</dbReference>
<proteinExistence type="predicted"/>
<name>A6NQC3_9FIRM</name>
<dbReference type="PROSITE" id="PS00383">
    <property type="entry name" value="TYR_PHOSPHATASE_1"/>
    <property type="match status" value="1"/>
</dbReference>
<dbReference type="eggNOG" id="COG2365">
    <property type="taxonomic scope" value="Bacteria"/>
</dbReference>
<reference evidence="1 2" key="2">
    <citation type="submission" date="2007-06" db="EMBL/GenBank/DDBJ databases">
        <title>Draft genome sequence of Pseudoflavonifractor capillosus ATCC 29799.</title>
        <authorList>
            <person name="Sudarsanam P."/>
            <person name="Ley R."/>
            <person name="Guruge J."/>
            <person name="Turnbaugh P.J."/>
            <person name="Mahowald M."/>
            <person name="Liep D."/>
            <person name="Gordon J."/>
        </authorList>
    </citation>
    <scope>NUCLEOTIDE SEQUENCE [LARGE SCALE GENOMIC DNA]</scope>
    <source>
        <strain evidence="1 2">ATCC 29799</strain>
    </source>
</reference>
<dbReference type="Pfam" id="PF13350">
    <property type="entry name" value="Y_phosphatase3"/>
    <property type="match status" value="1"/>
</dbReference>
<sequence length="273" mass="29814">MSQLPRSIHLTGVTNARELGGIPAAGGRKVRNGLLLRTGALCDGTADDLRRLEQVYHLAWVADFRTLKEAMARPDPPSHGTSFYHLLVIDESRSDMGAATGSVASHGWSADSEAMVGMARRNVFGPEAYCELLFTAWGLESYRAFFDLALKNDGEHALLFHCSAGKDRTGIGGVLLLSALGAEREAAVADYVLTNEYVAHDIARVEEYARTHYPQEAEALLPAIRSTVGVAQVTMDRMLDEIDARYGSMDAFLAGPMGLNSRKLERLRAIYLE</sequence>
<reference evidence="1 2" key="1">
    <citation type="submission" date="2007-04" db="EMBL/GenBank/DDBJ databases">
        <authorList>
            <person name="Fulton L."/>
            <person name="Clifton S."/>
            <person name="Fulton B."/>
            <person name="Xu J."/>
            <person name="Minx P."/>
            <person name="Pepin K.H."/>
            <person name="Johnson M."/>
            <person name="Thiruvilangam P."/>
            <person name="Bhonagiri V."/>
            <person name="Nash W.E."/>
            <person name="Mardis E.R."/>
            <person name="Wilson R.K."/>
        </authorList>
    </citation>
    <scope>NUCLEOTIDE SEQUENCE [LARGE SCALE GENOMIC DNA]</scope>
    <source>
        <strain evidence="1 2">ATCC 29799</strain>
    </source>
</reference>
<dbReference type="AlphaFoldDB" id="A6NQC3"/>
<dbReference type="RefSeq" id="WP_006570950.1">
    <property type="nucleotide sequence ID" value="NZ_AAXG02000004.1"/>
</dbReference>
<dbReference type="OrthoDB" id="9815473at2"/>
<dbReference type="InterPro" id="IPR016130">
    <property type="entry name" value="Tyr_Pase_AS"/>
</dbReference>
<dbReference type="EMBL" id="AAXG02000004">
    <property type="protein sequence ID" value="EDN01728.1"/>
    <property type="molecule type" value="Genomic_DNA"/>
</dbReference>
<dbReference type="InterPro" id="IPR029021">
    <property type="entry name" value="Prot-tyrosine_phosphatase-like"/>
</dbReference>